<dbReference type="Proteomes" id="UP000887580">
    <property type="component" value="Unplaced"/>
</dbReference>
<dbReference type="WBParaSite" id="PS1159_v2.g22179.t1">
    <property type="protein sequence ID" value="PS1159_v2.g22179.t1"/>
    <property type="gene ID" value="PS1159_v2.g22179"/>
</dbReference>
<protein>
    <submittedName>
        <fullName evidence="2">FAD/NAD(P)-binding domain-containing protein</fullName>
    </submittedName>
</protein>
<reference evidence="2" key="1">
    <citation type="submission" date="2022-11" db="UniProtKB">
        <authorList>
            <consortium name="WormBaseParasite"/>
        </authorList>
    </citation>
    <scope>IDENTIFICATION</scope>
</reference>
<name>A0AC35FYW9_9BILA</name>
<evidence type="ECO:0000313" key="1">
    <source>
        <dbReference type="Proteomes" id="UP000887580"/>
    </source>
</evidence>
<organism evidence="1 2">
    <name type="scientific">Panagrolaimus sp. PS1159</name>
    <dbReference type="NCBI Taxonomy" id="55785"/>
    <lineage>
        <taxon>Eukaryota</taxon>
        <taxon>Metazoa</taxon>
        <taxon>Ecdysozoa</taxon>
        <taxon>Nematoda</taxon>
        <taxon>Chromadorea</taxon>
        <taxon>Rhabditida</taxon>
        <taxon>Tylenchina</taxon>
        <taxon>Panagrolaimomorpha</taxon>
        <taxon>Panagrolaimoidea</taxon>
        <taxon>Panagrolaimidae</taxon>
        <taxon>Panagrolaimus</taxon>
    </lineage>
</organism>
<evidence type="ECO:0000313" key="2">
    <source>
        <dbReference type="WBParaSite" id="PS1159_v2.g22179.t1"/>
    </source>
</evidence>
<sequence length="157" mass="17211">MEFTPFPGITINEQNIVSSNGAFFLKQVPKKIIGLKLESVLQQLGAEVTAVEFLGHVGGKIDAERKKTVRATIVSVEGAKDRKKQDLECDVFFVAIGHSPYTKNLGHENIGLKTDECGRIQVNDRYQTSVPSVFAIDDVIQGPMLAHKAEEEGIICV</sequence>
<proteinExistence type="predicted"/>
<accession>A0AC35FYW9</accession>